<reference evidence="1" key="1">
    <citation type="submission" date="2006-06" db="EMBL/GenBank/DDBJ databases">
        <title>Complete sequence of chromosome of Chelativorans sp. BNC1.</title>
        <authorList>
            <consortium name="US DOE Joint Genome Institute"/>
            <person name="Copeland A."/>
            <person name="Lucas S."/>
            <person name="Lapidus A."/>
            <person name="Barry K."/>
            <person name="Detter J.C."/>
            <person name="Glavina del Rio T."/>
            <person name="Hammon N."/>
            <person name="Israni S."/>
            <person name="Dalin E."/>
            <person name="Tice H."/>
            <person name="Pitluck S."/>
            <person name="Chertkov O."/>
            <person name="Brettin T."/>
            <person name="Bruce D."/>
            <person name="Han C."/>
            <person name="Tapia R."/>
            <person name="Gilna P."/>
            <person name="Schmutz J."/>
            <person name="Larimer F."/>
            <person name="Land M."/>
            <person name="Hauser L."/>
            <person name="Kyrpides N."/>
            <person name="Mikhailova N."/>
            <person name="Richardson P."/>
        </authorList>
    </citation>
    <scope>NUCLEOTIDE SEQUENCE</scope>
    <source>
        <strain evidence="1">BNC1</strain>
    </source>
</reference>
<proteinExistence type="predicted"/>
<evidence type="ECO:0000313" key="1">
    <source>
        <dbReference type="EMBL" id="ABG63779.1"/>
    </source>
</evidence>
<dbReference type="EMBL" id="CP000390">
    <property type="protein sequence ID" value="ABG63779.1"/>
    <property type="molecule type" value="Genomic_DNA"/>
</dbReference>
<dbReference type="eggNOG" id="COG1748">
    <property type="taxonomic scope" value="Bacteria"/>
</dbReference>
<protein>
    <recommendedName>
        <fullName evidence="2">Saccharopine dehydrogenase NADP binding domain-containing protein</fullName>
    </recommendedName>
</protein>
<dbReference type="STRING" id="266779.Meso_2394"/>
<accession>Q11FP6</accession>
<gene>
    <name evidence="1" type="ordered locus">Meso_2394</name>
</gene>
<evidence type="ECO:0008006" key="2">
    <source>
        <dbReference type="Google" id="ProtNLM"/>
    </source>
</evidence>
<dbReference type="KEGG" id="mes:Meso_2394"/>
<sequence>MGSQVDILFSGTGYFTEIMLGDIAATAKSPLRIVIGGRNPVRMKWLVDACQSRATIYGTSATFESVHLDSSSPEALAEPLSKLRPRVVVQSASIQSPWRVDNGESRWSDLVASAGFGSTIAFHTLLAWRMASALEMLGLDSLFVNTCYPDGVNQVLAAAGKPLTTGVGNVGIFPALIGGRLPVEQRADLRVLGHHRHLVEWRKPVGTRGGKPVRAWLGDEEIADTEAITRDIQLPYRDLNLISGASAVPVLLALAGEGRRRAHVPGPQGRPGGYPVMVDRDGVTLDLPKGLTEHEAIAWNRQFEDADGVSVKEGRVVYAEHTQEALRAHDPDIANGFAVTEVEDAAAAIGALRERLGG</sequence>
<dbReference type="HOGENOM" id="CLU_061378_0_0_5"/>
<dbReference type="AlphaFoldDB" id="Q11FP6"/>
<dbReference type="OrthoDB" id="9033521at2"/>
<name>Q11FP6_CHESB</name>
<organism evidence="1">
    <name type="scientific">Chelativorans sp. (strain BNC1)</name>
    <dbReference type="NCBI Taxonomy" id="266779"/>
    <lineage>
        <taxon>Bacteria</taxon>
        <taxon>Pseudomonadati</taxon>
        <taxon>Pseudomonadota</taxon>
        <taxon>Alphaproteobacteria</taxon>
        <taxon>Hyphomicrobiales</taxon>
        <taxon>Phyllobacteriaceae</taxon>
        <taxon>Chelativorans</taxon>
    </lineage>
</organism>